<dbReference type="Proteomes" id="UP000245207">
    <property type="component" value="Unassembled WGS sequence"/>
</dbReference>
<feature type="domain" description="KIB1-4 beta-propeller" evidence="1">
    <location>
        <begin position="74"/>
        <end position="368"/>
    </location>
</feature>
<sequence>MSLSVDWSELHPELIFTISQNLKIHKDYIRFRSVCSTWRKSTPKTPKHLPPQLPWLMFSKPNTNNLKKQHLKSFYDVSDVKNHYLPLPECSIFRRRCGSSHGYLVILEETPEVFMINPLTRIKRSLPPLTSFPNVMKFDKYDIGREYTLRTLDGDVYSCSLKEMRDSFIKKVVFSSSPGDDSKSYVAVCILNQTGDLAYCKKGESVWRFIDSVQAYCEDVVYHKGCFYAVSKYGNIAVCDVSGDVANVSLLDTPFEAGGDMQYLVSLGDELLLVTRYLELGFDVDQNQLDVFYKTTEFRVFKLVVGGAMWESVGKLDDWALFLGENSSMAFRACDFKGCKGNSIYFTDDYSEWNYDGGNADHDLGVYDFEDGSVVALSCYSRRFCNGRRWPPPIWITPSLN</sequence>
<evidence type="ECO:0000259" key="1">
    <source>
        <dbReference type="Pfam" id="PF03478"/>
    </source>
</evidence>
<dbReference type="EMBL" id="PKPP01001951">
    <property type="protein sequence ID" value="PWA78741.1"/>
    <property type="molecule type" value="Genomic_DNA"/>
</dbReference>
<protein>
    <recommendedName>
        <fullName evidence="1">KIB1-4 beta-propeller domain-containing protein</fullName>
    </recommendedName>
</protein>
<proteinExistence type="predicted"/>
<dbReference type="OrthoDB" id="600964at2759"/>
<accession>A0A2U1NZ24</accession>
<dbReference type="InterPro" id="IPR005174">
    <property type="entry name" value="KIB1-4_b-propeller"/>
</dbReference>
<comment type="caution">
    <text evidence="2">The sequence shown here is derived from an EMBL/GenBank/DDBJ whole genome shotgun (WGS) entry which is preliminary data.</text>
</comment>
<dbReference type="Pfam" id="PF03478">
    <property type="entry name" value="Beta-prop_KIB1-4"/>
    <property type="match status" value="1"/>
</dbReference>
<dbReference type="AlphaFoldDB" id="A0A2U1NZ24"/>
<name>A0A2U1NZ24_ARTAN</name>
<keyword evidence="3" id="KW-1185">Reference proteome</keyword>
<dbReference type="PANTHER" id="PTHR44259">
    <property type="entry name" value="OS07G0183000 PROTEIN-RELATED"/>
    <property type="match status" value="1"/>
</dbReference>
<dbReference type="InterPro" id="IPR050942">
    <property type="entry name" value="F-box_BR-signaling"/>
</dbReference>
<dbReference type="PANTHER" id="PTHR44259:SF114">
    <property type="entry name" value="OS06G0707300 PROTEIN"/>
    <property type="match status" value="1"/>
</dbReference>
<reference evidence="2 3" key="1">
    <citation type="journal article" date="2018" name="Mol. Plant">
        <title>The genome of Artemisia annua provides insight into the evolution of Asteraceae family and artemisinin biosynthesis.</title>
        <authorList>
            <person name="Shen Q."/>
            <person name="Zhang L."/>
            <person name="Liao Z."/>
            <person name="Wang S."/>
            <person name="Yan T."/>
            <person name="Shi P."/>
            <person name="Liu M."/>
            <person name="Fu X."/>
            <person name="Pan Q."/>
            <person name="Wang Y."/>
            <person name="Lv Z."/>
            <person name="Lu X."/>
            <person name="Zhang F."/>
            <person name="Jiang W."/>
            <person name="Ma Y."/>
            <person name="Chen M."/>
            <person name="Hao X."/>
            <person name="Li L."/>
            <person name="Tang Y."/>
            <person name="Lv G."/>
            <person name="Zhou Y."/>
            <person name="Sun X."/>
            <person name="Brodelius P.E."/>
            <person name="Rose J.K.C."/>
            <person name="Tang K."/>
        </authorList>
    </citation>
    <scope>NUCLEOTIDE SEQUENCE [LARGE SCALE GENOMIC DNA]</scope>
    <source>
        <strain evidence="3">cv. Huhao1</strain>
        <tissue evidence="2">Leaf</tissue>
    </source>
</reference>
<evidence type="ECO:0000313" key="3">
    <source>
        <dbReference type="Proteomes" id="UP000245207"/>
    </source>
</evidence>
<dbReference type="STRING" id="35608.A0A2U1NZ24"/>
<gene>
    <name evidence="2" type="ORF">CTI12_AA214360</name>
</gene>
<evidence type="ECO:0000313" key="2">
    <source>
        <dbReference type="EMBL" id="PWA78741.1"/>
    </source>
</evidence>
<organism evidence="2 3">
    <name type="scientific">Artemisia annua</name>
    <name type="common">Sweet wormwood</name>
    <dbReference type="NCBI Taxonomy" id="35608"/>
    <lineage>
        <taxon>Eukaryota</taxon>
        <taxon>Viridiplantae</taxon>
        <taxon>Streptophyta</taxon>
        <taxon>Embryophyta</taxon>
        <taxon>Tracheophyta</taxon>
        <taxon>Spermatophyta</taxon>
        <taxon>Magnoliopsida</taxon>
        <taxon>eudicotyledons</taxon>
        <taxon>Gunneridae</taxon>
        <taxon>Pentapetalae</taxon>
        <taxon>asterids</taxon>
        <taxon>campanulids</taxon>
        <taxon>Asterales</taxon>
        <taxon>Asteraceae</taxon>
        <taxon>Asteroideae</taxon>
        <taxon>Anthemideae</taxon>
        <taxon>Artemisiinae</taxon>
        <taxon>Artemisia</taxon>
    </lineage>
</organism>